<evidence type="ECO:0000313" key="2">
    <source>
        <dbReference type="Proteomes" id="UP000274131"/>
    </source>
</evidence>
<dbReference type="EMBL" id="UXUI01009313">
    <property type="protein sequence ID" value="VDD93451.1"/>
    <property type="molecule type" value="Genomic_DNA"/>
</dbReference>
<dbReference type="WBParaSite" id="EVEC_0000871801-mRNA-1">
    <property type="protein sequence ID" value="EVEC_0000871801-mRNA-1"/>
    <property type="gene ID" value="EVEC_0000871801"/>
</dbReference>
<accession>A0A0N4VDM7</accession>
<dbReference type="Proteomes" id="UP000274131">
    <property type="component" value="Unassembled WGS sequence"/>
</dbReference>
<evidence type="ECO:0000313" key="3">
    <source>
        <dbReference type="WBParaSite" id="EVEC_0000871801-mRNA-1"/>
    </source>
</evidence>
<proteinExistence type="predicted"/>
<dbReference type="AlphaFoldDB" id="A0A0N4VDM7"/>
<reference evidence="1 2" key="2">
    <citation type="submission" date="2018-10" db="EMBL/GenBank/DDBJ databases">
        <authorList>
            <consortium name="Pathogen Informatics"/>
        </authorList>
    </citation>
    <scope>NUCLEOTIDE SEQUENCE [LARGE SCALE GENOMIC DNA]</scope>
</reference>
<gene>
    <name evidence="1" type="ORF">EVEC_LOCUS8202</name>
</gene>
<reference evidence="3" key="1">
    <citation type="submission" date="2017-02" db="UniProtKB">
        <authorList>
            <consortium name="WormBaseParasite"/>
        </authorList>
    </citation>
    <scope>IDENTIFICATION</scope>
</reference>
<sequence length="176" mass="19913">MSATANKLEVGTASCSTSLLSPCTAYFRQSLRYYPKHIKEIKWNVPLSPTVPKEFHFNCKCRPPMMTSEDKRLKNRRLKVNIAEFPVLSPNTLAFSSRLRSYTHAEVCEGRGEETGNSSMERISMIGCGKDKLKKGPDFILSRNAREVEGRSKKLGPFAFIIKSAAIREMQDEKYA</sequence>
<evidence type="ECO:0000313" key="1">
    <source>
        <dbReference type="EMBL" id="VDD93451.1"/>
    </source>
</evidence>
<organism evidence="3">
    <name type="scientific">Enterobius vermicularis</name>
    <name type="common">Human pinworm</name>
    <dbReference type="NCBI Taxonomy" id="51028"/>
    <lineage>
        <taxon>Eukaryota</taxon>
        <taxon>Metazoa</taxon>
        <taxon>Ecdysozoa</taxon>
        <taxon>Nematoda</taxon>
        <taxon>Chromadorea</taxon>
        <taxon>Rhabditida</taxon>
        <taxon>Spirurina</taxon>
        <taxon>Oxyuridomorpha</taxon>
        <taxon>Oxyuroidea</taxon>
        <taxon>Oxyuridae</taxon>
        <taxon>Enterobius</taxon>
    </lineage>
</organism>
<name>A0A0N4VDM7_ENTVE</name>
<keyword evidence="2" id="KW-1185">Reference proteome</keyword>
<protein>
    <submittedName>
        <fullName evidence="1 3">Uncharacterized protein</fullName>
    </submittedName>
</protein>